<evidence type="ECO:0000256" key="2">
    <source>
        <dbReference type="SAM" id="Phobius"/>
    </source>
</evidence>
<evidence type="ECO:0000256" key="1">
    <source>
        <dbReference type="SAM" id="MobiDB-lite"/>
    </source>
</evidence>
<feature type="region of interest" description="Disordered" evidence="1">
    <location>
        <begin position="44"/>
        <end position="88"/>
    </location>
</feature>
<dbReference type="Pfam" id="PF20087">
    <property type="entry name" value="DUF6479"/>
    <property type="match status" value="1"/>
</dbReference>
<keyword evidence="2" id="KW-0472">Membrane</keyword>
<keyword evidence="2" id="KW-0812">Transmembrane</keyword>
<dbReference type="RefSeq" id="WP_016641945.1">
    <property type="nucleotide sequence ID" value="NZ_AOPZ01000180.1"/>
</dbReference>
<evidence type="ECO:0000313" key="4">
    <source>
        <dbReference type="Proteomes" id="UP000014629"/>
    </source>
</evidence>
<dbReference type="InterPro" id="IPR045513">
    <property type="entry name" value="DUF6479"/>
</dbReference>
<dbReference type="Proteomes" id="UP000014629">
    <property type="component" value="Unassembled WGS sequence"/>
</dbReference>
<name>S3ZIZ2_9ACTN</name>
<sequence length="88" mass="9394">MVTQGTQSAQTTQLAASGSSALWLVVIGVILVALLLTAFAYGRRRAADRRTPSTPGPGPRHGRPDSQAQRGETWQTIDDDPDQGNPRP</sequence>
<protein>
    <submittedName>
        <fullName evidence="3">Uncharacterized protein</fullName>
    </submittedName>
</protein>
<keyword evidence="4" id="KW-1185">Reference proteome</keyword>
<comment type="caution">
    <text evidence="3">The sequence shown here is derived from an EMBL/GenBank/DDBJ whole genome shotgun (WGS) entry which is preliminary data.</text>
</comment>
<reference evidence="3 4" key="1">
    <citation type="submission" date="2013-02" db="EMBL/GenBank/DDBJ databases">
        <title>Draft Genome Sequence of Streptomyces aurantiacus, Which Produces Setomimycin.</title>
        <authorList>
            <person name="Gruening B.A."/>
            <person name="Praeg A."/>
            <person name="Erxleben A."/>
            <person name="Guenther S."/>
            <person name="Mueller M."/>
        </authorList>
    </citation>
    <scope>NUCLEOTIDE SEQUENCE [LARGE SCALE GENOMIC DNA]</scope>
    <source>
        <strain evidence="3 4">JA 4570</strain>
    </source>
</reference>
<dbReference type="AlphaFoldDB" id="S3ZIZ2"/>
<feature type="compositionally biased region" description="Polar residues" evidence="1">
    <location>
        <begin position="67"/>
        <end position="76"/>
    </location>
</feature>
<organism evidence="3 4">
    <name type="scientific">Streptomyces aurantiacus JA 4570</name>
    <dbReference type="NCBI Taxonomy" id="1286094"/>
    <lineage>
        <taxon>Bacteria</taxon>
        <taxon>Bacillati</taxon>
        <taxon>Actinomycetota</taxon>
        <taxon>Actinomycetes</taxon>
        <taxon>Kitasatosporales</taxon>
        <taxon>Streptomycetaceae</taxon>
        <taxon>Streptomyces</taxon>
        <taxon>Streptomyces aurantiacus group</taxon>
    </lineage>
</organism>
<feature type="transmembrane region" description="Helical" evidence="2">
    <location>
        <begin position="20"/>
        <end position="41"/>
    </location>
</feature>
<gene>
    <name evidence="3" type="ORF">STRAU_3818</name>
</gene>
<dbReference type="EMBL" id="AOPZ01000180">
    <property type="protein sequence ID" value="EPH43123.1"/>
    <property type="molecule type" value="Genomic_DNA"/>
</dbReference>
<evidence type="ECO:0000313" key="3">
    <source>
        <dbReference type="EMBL" id="EPH43123.1"/>
    </source>
</evidence>
<accession>S3ZIZ2</accession>
<keyword evidence="2" id="KW-1133">Transmembrane helix</keyword>
<proteinExistence type="predicted"/>
<dbReference type="PATRIC" id="fig|1286094.4.peg.3772"/>